<organism evidence="6 7">
    <name type="scientific">Prescottella agglutinans</name>
    <dbReference type="NCBI Taxonomy" id="1644129"/>
    <lineage>
        <taxon>Bacteria</taxon>
        <taxon>Bacillati</taxon>
        <taxon>Actinomycetota</taxon>
        <taxon>Actinomycetes</taxon>
        <taxon>Mycobacteriales</taxon>
        <taxon>Nocardiaceae</taxon>
        <taxon>Prescottella</taxon>
    </lineage>
</organism>
<dbReference type="SUPFAM" id="SSF46785">
    <property type="entry name" value="Winged helix' DNA-binding domain"/>
    <property type="match status" value="1"/>
</dbReference>
<evidence type="ECO:0000256" key="1">
    <source>
        <dbReference type="ARBA" id="ARBA00023015"/>
    </source>
</evidence>
<dbReference type="EMBL" id="JARXVC010000004">
    <property type="protein sequence ID" value="MDH6281038.1"/>
    <property type="molecule type" value="Genomic_DNA"/>
</dbReference>
<dbReference type="InterPro" id="IPR014757">
    <property type="entry name" value="Tscrpt_reg_IclR_C"/>
</dbReference>
<dbReference type="Pfam" id="PF01614">
    <property type="entry name" value="IclR_C"/>
    <property type="match status" value="1"/>
</dbReference>
<dbReference type="Pfam" id="PF09339">
    <property type="entry name" value="HTH_IclR"/>
    <property type="match status" value="1"/>
</dbReference>
<dbReference type="InterPro" id="IPR050707">
    <property type="entry name" value="HTH_MetabolicPath_Reg"/>
</dbReference>
<evidence type="ECO:0000259" key="5">
    <source>
        <dbReference type="PROSITE" id="PS51078"/>
    </source>
</evidence>
<keyword evidence="3" id="KW-0804">Transcription</keyword>
<dbReference type="InterPro" id="IPR036390">
    <property type="entry name" value="WH_DNA-bd_sf"/>
</dbReference>
<feature type="domain" description="IclR-ED" evidence="5">
    <location>
        <begin position="74"/>
        <end position="253"/>
    </location>
</feature>
<dbReference type="PROSITE" id="PS51078">
    <property type="entry name" value="ICLR_ED"/>
    <property type="match status" value="1"/>
</dbReference>
<feature type="domain" description="HTH iclR-type" evidence="4">
    <location>
        <begin position="12"/>
        <end position="73"/>
    </location>
</feature>
<dbReference type="SUPFAM" id="SSF55781">
    <property type="entry name" value="GAF domain-like"/>
    <property type="match status" value="1"/>
</dbReference>
<keyword evidence="7" id="KW-1185">Reference proteome</keyword>
<name>A0ABT6M9P7_9NOCA</name>
<comment type="caution">
    <text evidence="6">The sequence shown here is derived from an EMBL/GenBank/DDBJ whole genome shotgun (WGS) entry which is preliminary data.</text>
</comment>
<accession>A0ABT6M9P7</accession>
<evidence type="ECO:0000259" key="4">
    <source>
        <dbReference type="PROSITE" id="PS51077"/>
    </source>
</evidence>
<dbReference type="PROSITE" id="PS51077">
    <property type="entry name" value="HTH_ICLR"/>
    <property type="match status" value="1"/>
</dbReference>
<evidence type="ECO:0000256" key="2">
    <source>
        <dbReference type="ARBA" id="ARBA00023125"/>
    </source>
</evidence>
<dbReference type="InterPro" id="IPR029016">
    <property type="entry name" value="GAF-like_dom_sf"/>
</dbReference>
<evidence type="ECO:0000313" key="6">
    <source>
        <dbReference type="EMBL" id="MDH6281038.1"/>
    </source>
</evidence>
<dbReference type="Proteomes" id="UP001160334">
    <property type="component" value="Unassembled WGS sequence"/>
</dbReference>
<keyword evidence="1" id="KW-0805">Transcription regulation</keyword>
<gene>
    <name evidence="6" type="ORF">M2280_002251</name>
</gene>
<dbReference type="Gene3D" id="3.30.450.40">
    <property type="match status" value="1"/>
</dbReference>
<dbReference type="InterPro" id="IPR036388">
    <property type="entry name" value="WH-like_DNA-bd_sf"/>
</dbReference>
<protein>
    <submittedName>
        <fullName evidence="6">DNA-binding IclR family transcriptional regulator</fullName>
    </submittedName>
</protein>
<dbReference type="Gene3D" id="1.10.10.10">
    <property type="entry name" value="Winged helix-like DNA-binding domain superfamily/Winged helix DNA-binding domain"/>
    <property type="match status" value="1"/>
</dbReference>
<evidence type="ECO:0000256" key="3">
    <source>
        <dbReference type="ARBA" id="ARBA00023163"/>
    </source>
</evidence>
<dbReference type="SMART" id="SM00346">
    <property type="entry name" value="HTH_ICLR"/>
    <property type="match status" value="1"/>
</dbReference>
<proteinExistence type="predicted"/>
<reference evidence="6 7" key="1">
    <citation type="submission" date="2023-04" db="EMBL/GenBank/DDBJ databases">
        <title>Forest soil microbial communities from Buena Vista Peninsula, Colon Province, Panama.</title>
        <authorList>
            <person name="Bouskill N."/>
        </authorList>
    </citation>
    <scope>NUCLEOTIDE SEQUENCE [LARGE SCALE GENOMIC DNA]</scope>
    <source>
        <strain evidence="6 7">CFH S0262</strain>
    </source>
</reference>
<sequence>MSSAGSRRGPTGSVTVRALNLLEVFSPDQPVLTLSEMSRLTGFPLTTVHRLAADLTAWGALERDGSGRYRIGLRLWEVASLAPRGTMLRELAMPVMEDLSQITQENVQLGVREGTEIIFLERIGGKRAVPVRTRVGGRFPIHASSIGLALLAFAPTVVQDEVLSRPLERFTEKTITSADELRRTLAEVRKRELAISDRQVTMDALSVAAPIFSRPGVVAAAIAIVVNAETAQTTALSQMVRAAARSIGRALQPGGLTARGQVGGLSR</sequence>
<dbReference type="PANTHER" id="PTHR30136">
    <property type="entry name" value="HELIX-TURN-HELIX TRANSCRIPTIONAL REGULATOR, ICLR FAMILY"/>
    <property type="match status" value="1"/>
</dbReference>
<dbReference type="InterPro" id="IPR005471">
    <property type="entry name" value="Tscrpt_reg_IclR_N"/>
</dbReference>
<evidence type="ECO:0000313" key="7">
    <source>
        <dbReference type="Proteomes" id="UP001160334"/>
    </source>
</evidence>
<dbReference type="PANTHER" id="PTHR30136:SF24">
    <property type="entry name" value="HTH-TYPE TRANSCRIPTIONAL REPRESSOR ALLR"/>
    <property type="match status" value="1"/>
</dbReference>
<dbReference type="GO" id="GO:0003677">
    <property type="term" value="F:DNA binding"/>
    <property type="evidence" value="ECO:0007669"/>
    <property type="project" value="UniProtKB-KW"/>
</dbReference>
<dbReference type="RefSeq" id="WP_342394577.1">
    <property type="nucleotide sequence ID" value="NZ_JARXVC010000004.1"/>
</dbReference>
<keyword evidence="2 6" id="KW-0238">DNA-binding</keyword>